<keyword evidence="3" id="KW-1185">Reference proteome</keyword>
<reference evidence="2 3" key="1">
    <citation type="journal article" date="2017" name="BMC Genomics">
        <title>Whole-genome assembly of Babesia ovata and comparative genomics between closely related pathogens.</title>
        <authorList>
            <person name="Yamagishi J."/>
            <person name="Asada M."/>
            <person name="Hakimi H."/>
            <person name="Tanaka T.Q."/>
            <person name="Sugimoto C."/>
            <person name="Kawazu S."/>
        </authorList>
    </citation>
    <scope>NUCLEOTIDE SEQUENCE [LARGE SCALE GENOMIC DNA]</scope>
    <source>
        <strain evidence="2 3">Miyake</strain>
    </source>
</reference>
<feature type="region of interest" description="Disordered" evidence="1">
    <location>
        <begin position="70"/>
        <end position="101"/>
    </location>
</feature>
<name>A0A2H6KCK8_9APIC</name>
<proteinExistence type="predicted"/>
<evidence type="ECO:0000256" key="1">
    <source>
        <dbReference type="SAM" id="MobiDB-lite"/>
    </source>
</evidence>
<protein>
    <submittedName>
        <fullName evidence="2">Uncharacterized protein</fullName>
    </submittedName>
</protein>
<feature type="compositionally biased region" description="Basic and acidic residues" evidence="1">
    <location>
        <begin position="1055"/>
        <end position="1072"/>
    </location>
</feature>
<sequence length="1347" mass="149541">MVAGNSLSGLTAFTRAVHLGLARMNARAALASIGTTHCMENAICGCRSYSRARSVYKGTTNSANQGRIVHETPHDEASSKKATSGVTRPEAGRSGVRERDSRYVKTTNFAANKKISSSGTGRDEHGQDINKRVSLNDDSRLVNQQNEDLYNYYDVKDPRNAVPSPGFDENDRRAKITSRDDATDEIDLEFDVEPLSQQNGIDQTSSFAEKTVTLKKPCVVTKRLITVEAPIHSLTGRDALEAVLYGTGQYAPFNTVELLYKHIHKDNAAVKKGERSGSALLASLEDHVCLLARNRGLRVREAAMLAMIYDHQGTLRPEIRDALAMALQMQLCSFRPYDIAAVVAVYGKYGSRYRPLLNTLGLVFYDIMIAGKTAIAPQGPSVDETLAVIEAYSKVGMPIKRMTDAAFGTLYQHVDQMDTDQMLTVLDAFFRLSKDGNFVELYTKIIGRLFGQPVLFVDGFQKYAEQHLNANFQSPMEDTTIATIGDKRTAYPPSEVMRLMIAMAKCKSEHLIHSVHSRIEFKRLWSGNIRNNIMPWKASVVEPNSTIGLDVIAPGIENPTMVEAGEREIKTKLDTTAPDQKLIEMYRSVANNNSGVTGDNSTNHGANLQKVLRDGQNQVNSNIRSEAEILHEFVGDHRVVSYVDQIPSIYQGMLQMLSDTLGYMHNPKIFLQLIHDANRSVVEKALVLCKQRGIDLAFERLVQNCRAHYPFIASLNATMKNYEAPTDATMSNADYMPLFKVEDADVQVCLHAPEDVMIVHADQLIKSVEKESANDEQSDNAGSTSHAVYPSLCSYDRRVNEAMRALSVRNGANLDGLSATNKVSANDLALTIRAIQDYSRYSDHLHAETVNAIAALYFRMLFVAPRPPVASDELHKMQLSEFLSCIQDATPISLMVDHGHLPFTQNKNAVGFQEFHQVRHGEYQYYRPMPLFADLFRGNAALYGLMMYTIAHKMQYSGMHRAADCDLASTIQVIGAMRHVLHPFYIIATGKTNKILKWHILYYKGALNVCHRVNGTKVKGNGVSDVNTDAVQNTLGKVGDDAKMSGIPKSQSSHEALHSDDTDADHHSNEFKDGFDSVNTDLKELELIRDRTFAEAAADISKVMQCPLFHHSATIFTIVLLEYISQAIQTLQDDANLISLNGCAEISETLSMLMAFQQMMEMELDVNHKAFLHKCQNDMAAIIASKVMSAAEDEPGVGLGPMALPIDTAWRDEPHGGFAERVDALSLRMERQDFLSTARALAMYLNTVDLTEPLANAVHTIMQIMYKRLPYMADSDLVDAAITVIHADEALARTQNYSDEDPAGRLAQLVRILRVQCRQLLEVQPAHTDEVYTFSTRGRLAMIAAIG</sequence>
<feature type="region of interest" description="Disordered" evidence="1">
    <location>
        <begin position="1042"/>
        <end position="1072"/>
    </location>
</feature>
<dbReference type="VEuPathDB" id="PiroplasmaDB:BOVATA_022260"/>
<accession>A0A2H6KCK8</accession>
<organism evidence="2 3">
    <name type="scientific">Babesia ovata</name>
    <dbReference type="NCBI Taxonomy" id="189622"/>
    <lineage>
        <taxon>Eukaryota</taxon>
        <taxon>Sar</taxon>
        <taxon>Alveolata</taxon>
        <taxon>Apicomplexa</taxon>
        <taxon>Aconoidasida</taxon>
        <taxon>Piroplasmida</taxon>
        <taxon>Babesiidae</taxon>
        <taxon>Babesia</taxon>
    </lineage>
</organism>
<dbReference type="RefSeq" id="XP_028866976.1">
    <property type="nucleotide sequence ID" value="XM_029011143.1"/>
</dbReference>
<dbReference type="Proteomes" id="UP000236319">
    <property type="component" value="Unassembled WGS sequence"/>
</dbReference>
<dbReference type="OrthoDB" id="361109at2759"/>
<dbReference type="GeneID" id="39874503"/>
<evidence type="ECO:0000313" key="2">
    <source>
        <dbReference type="EMBL" id="GBE60733.1"/>
    </source>
</evidence>
<feature type="compositionally biased region" description="Basic and acidic residues" evidence="1">
    <location>
        <begin position="70"/>
        <end position="79"/>
    </location>
</feature>
<comment type="caution">
    <text evidence="2">The sequence shown here is derived from an EMBL/GenBank/DDBJ whole genome shotgun (WGS) entry which is preliminary data.</text>
</comment>
<gene>
    <name evidence="2" type="ORF">BOVATA_022260</name>
</gene>
<dbReference type="EMBL" id="BDSA01000002">
    <property type="protein sequence ID" value="GBE60733.1"/>
    <property type="molecule type" value="Genomic_DNA"/>
</dbReference>
<evidence type="ECO:0000313" key="3">
    <source>
        <dbReference type="Proteomes" id="UP000236319"/>
    </source>
</evidence>